<evidence type="ECO:0000256" key="9">
    <source>
        <dbReference type="ARBA" id="ARBA00022777"/>
    </source>
</evidence>
<sequence>MKQRQWDRLLVKLIGIILINALIATIAFLIMGYSISMYYIRNETTPEPLTSNLAFLTVTFITIFIFVIGFSLMMRKTLRKITYLSSEIERIASGDLGRTVEVEGRDELASLGQSVNWMSKQLQHLFEKERAHEEERNQLFSNLSHDLRTPLTSIRGYLQLLESERAVTDVERSHFNVLNEKTAQLEQLLDQLMDVNRLYSSQVTLLKHRMNISLLTTQLVHEMGPLFEEAGSRISINVQSDLYIEADQDQLIRVFQNLMSNALKYATPGGPIELTLVERDEHVLWQLCNETTPQTIASIDHLFDRTYRVDASRGETPGDGLGLSIARQIMLLHEGTLTAYASGENRICFEACFRIERDYNSSIE</sequence>
<evidence type="ECO:0000313" key="18">
    <source>
        <dbReference type="Proteomes" id="UP001060325"/>
    </source>
</evidence>
<dbReference type="Pfam" id="PF00672">
    <property type="entry name" value="HAMP"/>
    <property type="match status" value="1"/>
</dbReference>
<dbReference type="InterPro" id="IPR003661">
    <property type="entry name" value="HisK_dim/P_dom"/>
</dbReference>
<dbReference type="InterPro" id="IPR003660">
    <property type="entry name" value="HAMP_dom"/>
</dbReference>
<dbReference type="PANTHER" id="PTHR45528">
    <property type="entry name" value="SENSOR HISTIDINE KINASE CPXA"/>
    <property type="match status" value="1"/>
</dbReference>
<proteinExistence type="predicted"/>
<reference evidence="17" key="1">
    <citation type="submission" date="2022-07" db="EMBL/GenBank/DDBJ databases">
        <title>Complete genome of CX2.</title>
        <authorList>
            <person name="Cao G."/>
        </authorList>
    </citation>
    <scope>NUCLEOTIDE SEQUENCE</scope>
    <source>
        <strain evidence="17">CX2</strain>
    </source>
</reference>
<keyword evidence="11 14" id="KW-1133">Transmembrane helix</keyword>
<dbReference type="Pfam" id="PF02518">
    <property type="entry name" value="HATPase_c"/>
    <property type="match status" value="1"/>
</dbReference>
<evidence type="ECO:0000256" key="10">
    <source>
        <dbReference type="ARBA" id="ARBA00022840"/>
    </source>
</evidence>
<evidence type="ECO:0000256" key="12">
    <source>
        <dbReference type="ARBA" id="ARBA00023012"/>
    </source>
</evidence>
<keyword evidence="13 14" id="KW-0472">Membrane</keyword>
<dbReference type="InterPro" id="IPR036097">
    <property type="entry name" value="HisK_dim/P_sf"/>
</dbReference>
<keyword evidence="5" id="KW-0597">Phosphoprotein</keyword>
<evidence type="ECO:0000256" key="3">
    <source>
        <dbReference type="ARBA" id="ARBA00012438"/>
    </source>
</evidence>
<dbReference type="SMART" id="SM00388">
    <property type="entry name" value="HisKA"/>
    <property type="match status" value="1"/>
</dbReference>
<name>A0ABY5FM55_9BACL</name>
<dbReference type="InterPro" id="IPR005467">
    <property type="entry name" value="His_kinase_dom"/>
</dbReference>
<keyword evidence="4" id="KW-1003">Cell membrane</keyword>
<dbReference type="Gene3D" id="3.30.565.10">
    <property type="entry name" value="Histidine kinase-like ATPase, C-terminal domain"/>
    <property type="match status" value="1"/>
</dbReference>
<feature type="domain" description="HAMP" evidence="16">
    <location>
        <begin position="75"/>
        <end position="127"/>
    </location>
</feature>
<dbReference type="Gene3D" id="1.10.287.130">
    <property type="match status" value="1"/>
</dbReference>
<protein>
    <recommendedName>
        <fullName evidence="3">histidine kinase</fullName>
        <ecNumber evidence="3">2.7.13.3</ecNumber>
    </recommendedName>
</protein>
<keyword evidence="9 17" id="KW-0418">Kinase</keyword>
<dbReference type="PROSITE" id="PS50885">
    <property type="entry name" value="HAMP"/>
    <property type="match status" value="1"/>
</dbReference>
<dbReference type="SUPFAM" id="SSF158472">
    <property type="entry name" value="HAMP domain-like"/>
    <property type="match status" value="1"/>
</dbReference>
<dbReference type="PROSITE" id="PS50109">
    <property type="entry name" value="HIS_KIN"/>
    <property type="match status" value="1"/>
</dbReference>
<dbReference type="CDD" id="cd00082">
    <property type="entry name" value="HisKA"/>
    <property type="match status" value="1"/>
</dbReference>
<feature type="domain" description="Histidine kinase" evidence="15">
    <location>
        <begin position="142"/>
        <end position="357"/>
    </location>
</feature>
<dbReference type="SUPFAM" id="SSF55874">
    <property type="entry name" value="ATPase domain of HSP90 chaperone/DNA topoisomerase II/histidine kinase"/>
    <property type="match status" value="1"/>
</dbReference>
<dbReference type="EMBL" id="CP101462">
    <property type="protein sequence ID" value="UTT42533.1"/>
    <property type="molecule type" value="Genomic_DNA"/>
</dbReference>
<keyword evidence="12" id="KW-0902">Two-component regulatory system</keyword>
<evidence type="ECO:0000256" key="4">
    <source>
        <dbReference type="ARBA" id="ARBA00022475"/>
    </source>
</evidence>
<dbReference type="InterPro" id="IPR003594">
    <property type="entry name" value="HATPase_dom"/>
</dbReference>
<feature type="transmembrane region" description="Helical" evidence="14">
    <location>
        <begin position="9"/>
        <end position="33"/>
    </location>
</feature>
<dbReference type="Proteomes" id="UP001060325">
    <property type="component" value="Chromosome"/>
</dbReference>
<comment type="subcellular location">
    <subcellularLocation>
        <location evidence="2">Cell membrane</location>
        <topology evidence="2">Multi-pass membrane protein</topology>
    </subcellularLocation>
</comment>
<gene>
    <name evidence="17" type="ORF">NMQ00_13525</name>
</gene>
<evidence type="ECO:0000256" key="7">
    <source>
        <dbReference type="ARBA" id="ARBA00022692"/>
    </source>
</evidence>
<dbReference type="GO" id="GO:0016301">
    <property type="term" value="F:kinase activity"/>
    <property type="evidence" value="ECO:0007669"/>
    <property type="project" value="UniProtKB-KW"/>
</dbReference>
<dbReference type="InterPro" id="IPR036890">
    <property type="entry name" value="HATPase_C_sf"/>
</dbReference>
<dbReference type="SMART" id="SM00387">
    <property type="entry name" value="HATPase_c"/>
    <property type="match status" value="1"/>
</dbReference>
<evidence type="ECO:0000256" key="8">
    <source>
        <dbReference type="ARBA" id="ARBA00022741"/>
    </source>
</evidence>
<comment type="catalytic activity">
    <reaction evidence="1">
        <text>ATP + protein L-histidine = ADP + protein N-phospho-L-histidine.</text>
        <dbReference type="EC" id="2.7.13.3"/>
    </reaction>
</comment>
<organism evidence="17 18">
    <name type="scientific">Exiguobacterium aurantiacum</name>
    <dbReference type="NCBI Taxonomy" id="33987"/>
    <lineage>
        <taxon>Bacteria</taxon>
        <taxon>Bacillati</taxon>
        <taxon>Bacillota</taxon>
        <taxon>Bacilli</taxon>
        <taxon>Bacillales</taxon>
        <taxon>Bacillales Family XII. Incertae Sedis</taxon>
        <taxon>Exiguobacterium</taxon>
    </lineage>
</organism>
<feature type="transmembrane region" description="Helical" evidence="14">
    <location>
        <begin position="53"/>
        <end position="74"/>
    </location>
</feature>
<dbReference type="PANTHER" id="PTHR45528:SF1">
    <property type="entry name" value="SENSOR HISTIDINE KINASE CPXA"/>
    <property type="match status" value="1"/>
</dbReference>
<dbReference type="Pfam" id="PF00512">
    <property type="entry name" value="HisKA"/>
    <property type="match status" value="1"/>
</dbReference>
<dbReference type="Gene3D" id="6.10.340.10">
    <property type="match status" value="1"/>
</dbReference>
<keyword evidence="8" id="KW-0547">Nucleotide-binding</keyword>
<keyword evidence="18" id="KW-1185">Reference proteome</keyword>
<keyword evidence="10" id="KW-0067">ATP-binding</keyword>
<dbReference type="SMART" id="SM00304">
    <property type="entry name" value="HAMP"/>
    <property type="match status" value="1"/>
</dbReference>
<evidence type="ECO:0000256" key="11">
    <source>
        <dbReference type="ARBA" id="ARBA00022989"/>
    </source>
</evidence>
<evidence type="ECO:0000256" key="2">
    <source>
        <dbReference type="ARBA" id="ARBA00004651"/>
    </source>
</evidence>
<evidence type="ECO:0000256" key="13">
    <source>
        <dbReference type="ARBA" id="ARBA00023136"/>
    </source>
</evidence>
<keyword evidence="7 14" id="KW-0812">Transmembrane</keyword>
<evidence type="ECO:0000259" key="16">
    <source>
        <dbReference type="PROSITE" id="PS50885"/>
    </source>
</evidence>
<evidence type="ECO:0000256" key="14">
    <source>
        <dbReference type="SAM" id="Phobius"/>
    </source>
</evidence>
<dbReference type="CDD" id="cd06225">
    <property type="entry name" value="HAMP"/>
    <property type="match status" value="1"/>
</dbReference>
<evidence type="ECO:0000256" key="5">
    <source>
        <dbReference type="ARBA" id="ARBA00022553"/>
    </source>
</evidence>
<keyword evidence="6" id="KW-0808">Transferase</keyword>
<dbReference type="InterPro" id="IPR050398">
    <property type="entry name" value="HssS/ArlS-like"/>
</dbReference>
<dbReference type="EC" id="2.7.13.3" evidence="3"/>
<accession>A0ABY5FM55</accession>
<evidence type="ECO:0000313" key="17">
    <source>
        <dbReference type="EMBL" id="UTT42533.1"/>
    </source>
</evidence>
<evidence type="ECO:0000256" key="1">
    <source>
        <dbReference type="ARBA" id="ARBA00000085"/>
    </source>
</evidence>
<dbReference type="SUPFAM" id="SSF47384">
    <property type="entry name" value="Homodimeric domain of signal transducing histidine kinase"/>
    <property type="match status" value="1"/>
</dbReference>
<evidence type="ECO:0000256" key="6">
    <source>
        <dbReference type="ARBA" id="ARBA00022679"/>
    </source>
</evidence>
<evidence type="ECO:0000259" key="15">
    <source>
        <dbReference type="PROSITE" id="PS50109"/>
    </source>
</evidence>
<dbReference type="RefSeq" id="WP_255177097.1">
    <property type="nucleotide sequence ID" value="NZ_CP101462.1"/>
</dbReference>